<gene>
    <name evidence="7" type="ORF">A3860_09250</name>
</gene>
<dbReference type="CDD" id="cd06171">
    <property type="entry name" value="Sigma70_r4"/>
    <property type="match status" value="1"/>
</dbReference>
<evidence type="ECO:0000259" key="6">
    <source>
        <dbReference type="Pfam" id="PF08281"/>
    </source>
</evidence>
<dbReference type="NCBIfam" id="TIGR02937">
    <property type="entry name" value="sigma70-ECF"/>
    <property type="match status" value="1"/>
</dbReference>
<dbReference type="SUPFAM" id="SSF88946">
    <property type="entry name" value="Sigma2 domain of RNA polymerase sigma factors"/>
    <property type="match status" value="1"/>
</dbReference>
<evidence type="ECO:0000313" key="7">
    <source>
        <dbReference type="EMBL" id="OQP57800.1"/>
    </source>
</evidence>
<evidence type="ECO:0000313" key="8">
    <source>
        <dbReference type="Proteomes" id="UP000192796"/>
    </source>
</evidence>
<proteinExistence type="inferred from homology"/>
<name>A0A1V9FHJ0_9BACT</name>
<dbReference type="PANTHER" id="PTHR43133:SF46">
    <property type="entry name" value="RNA POLYMERASE SIGMA-70 FACTOR ECF SUBFAMILY"/>
    <property type="match status" value="1"/>
</dbReference>
<dbReference type="AlphaFoldDB" id="A0A1V9FHJ0"/>
<evidence type="ECO:0000256" key="2">
    <source>
        <dbReference type="ARBA" id="ARBA00023015"/>
    </source>
</evidence>
<dbReference type="OrthoDB" id="655312at2"/>
<dbReference type="Gene3D" id="1.10.10.10">
    <property type="entry name" value="Winged helix-like DNA-binding domain superfamily/Winged helix DNA-binding domain"/>
    <property type="match status" value="1"/>
</dbReference>
<accession>A0A1V9FHJ0</accession>
<evidence type="ECO:0008006" key="9">
    <source>
        <dbReference type="Google" id="ProtNLM"/>
    </source>
</evidence>
<dbReference type="InterPro" id="IPR013325">
    <property type="entry name" value="RNA_pol_sigma_r2"/>
</dbReference>
<dbReference type="InterPro" id="IPR039425">
    <property type="entry name" value="RNA_pol_sigma-70-like"/>
</dbReference>
<keyword evidence="3" id="KW-0731">Sigma factor</keyword>
<comment type="similarity">
    <text evidence="1">Belongs to the sigma-70 factor family. ECF subfamily.</text>
</comment>
<evidence type="ECO:0000259" key="5">
    <source>
        <dbReference type="Pfam" id="PF04542"/>
    </source>
</evidence>
<organism evidence="7 8">
    <name type="scientific">Niastella vici</name>
    <dbReference type="NCBI Taxonomy" id="1703345"/>
    <lineage>
        <taxon>Bacteria</taxon>
        <taxon>Pseudomonadati</taxon>
        <taxon>Bacteroidota</taxon>
        <taxon>Chitinophagia</taxon>
        <taxon>Chitinophagales</taxon>
        <taxon>Chitinophagaceae</taxon>
        <taxon>Niastella</taxon>
    </lineage>
</organism>
<dbReference type="GO" id="GO:0016987">
    <property type="term" value="F:sigma factor activity"/>
    <property type="evidence" value="ECO:0007669"/>
    <property type="project" value="UniProtKB-KW"/>
</dbReference>
<evidence type="ECO:0000256" key="4">
    <source>
        <dbReference type="ARBA" id="ARBA00023163"/>
    </source>
</evidence>
<dbReference type="InterPro" id="IPR036388">
    <property type="entry name" value="WH-like_DNA-bd_sf"/>
</dbReference>
<evidence type="ECO:0000256" key="1">
    <source>
        <dbReference type="ARBA" id="ARBA00010641"/>
    </source>
</evidence>
<dbReference type="Gene3D" id="1.10.1740.10">
    <property type="match status" value="1"/>
</dbReference>
<reference evidence="7 8" key="1">
    <citation type="submission" date="2016-03" db="EMBL/GenBank/DDBJ databases">
        <title>Niastella vici sp. nov., isolated from farmland soil.</title>
        <authorList>
            <person name="Chen L."/>
            <person name="Wang D."/>
            <person name="Yang S."/>
            <person name="Wang G."/>
        </authorList>
    </citation>
    <scope>NUCLEOTIDE SEQUENCE [LARGE SCALE GENOMIC DNA]</scope>
    <source>
        <strain evidence="7 8">DJ57</strain>
    </source>
</reference>
<dbReference type="STRING" id="1703345.A3860_09250"/>
<dbReference type="InterPro" id="IPR013249">
    <property type="entry name" value="RNA_pol_sigma70_r4_t2"/>
</dbReference>
<evidence type="ECO:0000256" key="3">
    <source>
        <dbReference type="ARBA" id="ARBA00023082"/>
    </source>
</evidence>
<dbReference type="GO" id="GO:0006352">
    <property type="term" value="P:DNA-templated transcription initiation"/>
    <property type="evidence" value="ECO:0007669"/>
    <property type="project" value="InterPro"/>
</dbReference>
<dbReference type="Proteomes" id="UP000192796">
    <property type="component" value="Unassembled WGS sequence"/>
</dbReference>
<keyword evidence="8" id="KW-1185">Reference proteome</keyword>
<dbReference type="InterPro" id="IPR014284">
    <property type="entry name" value="RNA_pol_sigma-70_dom"/>
</dbReference>
<feature type="domain" description="RNA polymerase sigma-70 region 2" evidence="5">
    <location>
        <begin position="30"/>
        <end position="92"/>
    </location>
</feature>
<dbReference type="InterPro" id="IPR013324">
    <property type="entry name" value="RNA_pol_sigma_r3/r4-like"/>
</dbReference>
<protein>
    <recommendedName>
        <fullName evidence="9">RNA polymerase subunit sigma-24</fullName>
    </recommendedName>
</protein>
<comment type="caution">
    <text evidence="7">The sequence shown here is derived from an EMBL/GenBank/DDBJ whole genome shotgun (WGS) entry which is preliminary data.</text>
</comment>
<dbReference type="EMBL" id="LVYD01000113">
    <property type="protein sequence ID" value="OQP57800.1"/>
    <property type="molecule type" value="Genomic_DNA"/>
</dbReference>
<dbReference type="Pfam" id="PF08281">
    <property type="entry name" value="Sigma70_r4_2"/>
    <property type="match status" value="1"/>
</dbReference>
<dbReference type="Pfam" id="PF04542">
    <property type="entry name" value="Sigma70_r2"/>
    <property type="match status" value="1"/>
</dbReference>
<keyword evidence="4" id="KW-0804">Transcription</keyword>
<dbReference type="GO" id="GO:0003677">
    <property type="term" value="F:DNA binding"/>
    <property type="evidence" value="ECO:0007669"/>
    <property type="project" value="InterPro"/>
</dbReference>
<sequence length="205" mass="24014">MISKVYHTEPLLLQQLAQGSASAFDKLYYQYYEPVRLNILKITRDEVVADDILQEIFILLWEKRAKFASYEKIGGWLFVTSYNRSLNYLRNLSAERLRQKTSTMEDISRDWPLEDNSQEAQLRLLEEAITQLPPQRRRVFELCRFEGKSYDEAAAELSISKNTVKEHLVRSRETILSYVQQQGSTSSKITVIVLASVIEYYFLKK</sequence>
<dbReference type="SUPFAM" id="SSF88659">
    <property type="entry name" value="Sigma3 and sigma4 domains of RNA polymerase sigma factors"/>
    <property type="match status" value="1"/>
</dbReference>
<keyword evidence="2" id="KW-0805">Transcription regulation</keyword>
<dbReference type="InterPro" id="IPR007627">
    <property type="entry name" value="RNA_pol_sigma70_r2"/>
</dbReference>
<dbReference type="PANTHER" id="PTHR43133">
    <property type="entry name" value="RNA POLYMERASE ECF-TYPE SIGMA FACTO"/>
    <property type="match status" value="1"/>
</dbReference>
<feature type="domain" description="RNA polymerase sigma factor 70 region 4 type 2" evidence="6">
    <location>
        <begin position="123"/>
        <end position="174"/>
    </location>
</feature>
<dbReference type="RefSeq" id="WP_081155705.1">
    <property type="nucleotide sequence ID" value="NZ_LVYD01000113.1"/>
</dbReference>